<dbReference type="SUPFAM" id="SSF54506">
    <property type="entry name" value="Diaminopimelate epimerase-like"/>
    <property type="match status" value="1"/>
</dbReference>
<keyword evidence="2" id="KW-0413">Isomerase</keyword>
<dbReference type="Gene3D" id="3.10.310.10">
    <property type="entry name" value="Diaminopimelate Epimerase, Chain A, domain 1"/>
    <property type="match status" value="2"/>
</dbReference>
<feature type="active site" evidence="3">
    <location>
        <position position="57"/>
    </location>
</feature>
<accession>A0A8X6Y7G0</accession>
<dbReference type="PANTHER" id="PTHR13774">
    <property type="entry name" value="PHENAZINE BIOSYNTHESIS PROTEIN"/>
    <property type="match status" value="1"/>
</dbReference>
<gene>
    <name evidence="4" type="primary">Pbld1</name>
    <name evidence="4" type="ORF">TNIN_32651</name>
</gene>
<name>A0A8X6Y7G0_9ARAC</name>
<dbReference type="GO" id="GO:0016853">
    <property type="term" value="F:isomerase activity"/>
    <property type="evidence" value="ECO:0007669"/>
    <property type="project" value="UniProtKB-KW"/>
</dbReference>
<keyword evidence="5" id="KW-1185">Reference proteome</keyword>
<dbReference type="NCBIfam" id="TIGR00654">
    <property type="entry name" value="PhzF_family"/>
    <property type="match status" value="1"/>
</dbReference>
<reference evidence="4" key="1">
    <citation type="submission" date="2020-08" db="EMBL/GenBank/DDBJ databases">
        <title>Multicomponent nature underlies the extraordinary mechanical properties of spider dragline silk.</title>
        <authorList>
            <person name="Kono N."/>
            <person name="Nakamura H."/>
            <person name="Mori M."/>
            <person name="Yoshida Y."/>
            <person name="Ohtoshi R."/>
            <person name="Malay A.D."/>
            <person name="Moran D.A.P."/>
            <person name="Tomita M."/>
            <person name="Numata K."/>
            <person name="Arakawa K."/>
        </authorList>
    </citation>
    <scope>NUCLEOTIDE SEQUENCE</scope>
</reference>
<evidence type="ECO:0000256" key="2">
    <source>
        <dbReference type="ARBA" id="ARBA00023235"/>
    </source>
</evidence>
<dbReference type="GO" id="GO:0005737">
    <property type="term" value="C:cytoplasm"/>
    <property type="evidence" value="ECO:0007669"/>
    <property type="project" value="TreeGrafter"/>
</dbReference>
<evidence type="ECO:0000313" key="4">
    <source>
        <dbReference type="EMBL" id="GFY65597.1"/>
    </source>
</evidence>
<protein>
    <submittedName>
        <fullName evidence="4">Phenazine biosynthesis-like domain-containing protein 1</fullName>
    </submittedName>
</protein>
<evidence type="ECO:0000313" key="5">
    <source>
        <dbReference type="Proteomes" id="UP000886998"/>
    </source>
</evidence>
<proteinExistence type="inferred from homology"/>
<dbReference type="InterPro" id="IPR003719">
    <property type="entry name" value="Phenazine_PhzF-like"/>
</dbReference>
<evidence type="ECO:0000256" key="3">
    <source>
        <dbReference type="PIRSR" id="PIRSR016184-1"/>
    </source>
</evidence>
<dbReference type="Proteomes" id="UP000886998">
    <property type="component" value="Unassembled WGS sequence"/>
</dbReference>
<dbReference type="EMBL" id="BMAV01015574">
    <property type="protein sequence ID" value="GFY65597.1"/>
    <property type="molecule type" value="Genomic_DNA"/>
</dbReference>
<comment type="caution">
    <text evidence="4">The sequence shown here is derived from an EMBL/GenBank/DDBJ whole genome shotgun (WGS) entry which is preliminary data.</text>
</comment>
<dbReference type="Pfam" id="PF02567">
    <property type="entry name" value="PhzC-PhzF"/>
    <property type="match status" value="1"/>
</dbReference>
<dbReference type="PIRSF" id="PIRSF016184">
    <property type="entry name" value="PhzC_PhzF"/>
    <property type="match status" value="1"/>
</dbReference>
<dbReference type="AlphaFoldDB" id="A0A8X6Y7G0"/>
<organism evidence="4 5">
    <name type="scientific">Trichonephila inaurata madagascariensis</name>
    <dbReference type="NCBI Taxonomy" id="2747483"/>
    <lineage>
        <taxon>Eukaryota</taxon>
        <taxon>Metazoa</taxon>
        <taxon>Ecdysozoa</taxon>
        <taxon>Arthropoda</taxon>
        <taxon>Chelicerata</taxon>
        <taxon>Arachnida</taxon>
        <taxon>Araneae</taxon>
        <taxon>Araneomorphae</taxon>
        <taxon>Entelegynae</taxon>
        <taxon>Araneoidea</taxon>
        <taxon>Nephilidae</taxon>
        <taxon>Trichonephila</taxon>
        <taxon>Trichonephila inaurata</taxon>
    </lineage>
</organism>
<dbReference type="PANTHER" id="PTHR13774:SF17">
    <property type="entry name" value="PHENAZINE BIOSYNTHESIS-LIKE DOMAIN-CONTAINING PROTEIN"/>
    <property type="match status" value="1"/>
</dbReference>
<evidence type="ECO:0000256" key="1">
    <source>
        <dbReference type="ARBA" id="ARBA00008270"/>
    </source>
</evidence>
<sequence>MANLNSESPKVVPLFIVDAFTKRPFSGNPAAVCLVPSNYPLDNETKQKIAAEMNLSETAFPRIIKEGDTFQKGTRFVLEWFTPKCQVPLCGHATLATTAVLFAECGNESEVVEFETLSGILKVKKLPDNRIEMDFPAYEFKSVMGKCDELVKAIAKDLPVQDVVFSSSAKMYLIQFSDNVTRKQFEDIKVNGSELLAAEPGDIIGVIVTVKGSGKDCTDEEGKSYDFLSRFFAPWSGVAEDPVCGSSHCVLAPYWTNILNKKDFYGRFCSSRGGNVHIQLVDDRILLSGHAAVVVKGQLHI</sequence>
<dbReference type="OrthoDB" id="75169at2759"/>
<comment type="similarity">
    <text evidence="1">Belongs to the PhzF family.</text>
</comment>